<dbReference type="InterPro" id="IPR036926">
    <property type="entry name" value="Thymidate_synth/dCMP_Mease_sf"/>
</dbReference>
<comment type="pathway">
    <text evidence="1">Pyrimidine metabolism; dTTP biosynthesis.</text>
</comment>
<dbReference type="InterPro" id="IPR045097">
    <property type="entry name" value="Thymidate_synth/dCMP_Mease"/>
</dbReference>
<keyword evidence="4" id="KW-0808">Transferase</keyword>
<name>A0A915NZM5_9BILA</name>
<dbReference type="PANTHER" id="PTHR11548:SF2">
    <property type="entry name" value="THYMIDYLATE SYNTHASE"/>
    <property type="match status" value="1"/>
</dbReference>
<dbReference type="GO" id="GO:0005739">
    <property type="term" value="C:mitochondrion"/>
    <property type="evidence" value="ECO:0007669"/>
    <property type="project" value="TreeGrafter"/>
</dbReference>
<accession>A0A915NZM5</accession>
<dbReference type="AlphaFoldDB" id="A0A915NZM5"/>
<evidence type="ECO:0000259" key="5">
    <source>
        <dbReference type="Pfam" id="PF00303"/>
    </source>
</evidence>
<dbReference type="Pfam" id="PF00303">
    <property type="entry name" value="Thymidylat_synt"/>
    <property type="match status" value="1"/>
</dbReference>
<dbReference type="Gene3D" id="3.30.572.10">
    <property type="entry name" value="Thymidylate synthase/dCMP hydroxymethylase domain"/>
    <property type="match status" value="1"/>
</dbReference>
<dbReference type="SUPFAM" id="SSF55831">
    <property type="entry name" value="Thymidylate synthase/dCMP hydroxymethylase"/>
    <property type="match status" value="1"/>
</dbReference>
<dbReference type="GO" id="GO:0004799">
    <property type="term" value="F:thymidylate synthase activity"/>
    <property type="evidence" value="ECO:0007669"/>
    <property type="project" value="TreeGrafter"/>
</dbReference>
<evidence type="ECO:0000313" key="7">
    <source>
        <dbReference type="WBParaSite" id="scf7180000421515.g7100"/>
    </source>
</evidence>
<dbReference type="Proteomes" id="UP000887560">
    <property type="component" value="Unplaced"/>
</dbReference>
<dbReference type="PANTHER" id="PTHR11548">
    <property type="entry name" value="THYMIDYLATE SYNTHASE 1"/>
    <property type="match status" value="1"/>
</dbReference>
<dbReference type="GO" id="GO:0032259">
    <property type="term" value="P:methylation"/>
    <property type="evidence" value="ECO:0007669"/>
    <property type="project" value="UniProtKB-KW"/>
</dbReference>
<dbReference type="WBParaSite" id="scf7180000421515.g7100">
    <property type="protein sequence ID" value="scf7180000421515.g7100"/>
    <property type="gene ID" value="scf7180000421515.g7100"/>
</dbReference>
<dbReference type="GO" id="GO:0005829">
    <property type="term" value="C:cytosol"/>
    <property type="evidence" value="ECO:0007669"/>
    <property type="project" value="TreeGrafter"/>
</dbReference>
<evidence type="ECO:0000256" key="2">
    <source>
        <dbReference type="ARBA" id="ARBA00015931"/>
    </source>
</evidence>
<dbReference type="InterPro" id="IPR023451">
    <property type="entry name" value="Thymidate_synth/dCMP_Mease_dom"/>
</dbReference>
<evidence type="ECO:0000256" key="4">
    <source>
        <dbReference type="ARBA" id="ARBA00022679"/>
    </source>
</evidence>
<sequence>MELINQSKIECNQHNEENLKNNLNIEKEEENVNIDEMKYLNQIKEIMNNGVLKSDRTGTGTISIFGMQARYNLRNGMGNGNNYPQIGSEQLF</sequence>
<keyword evidence="6" id="KW-1185">Reference proteome</keyword>
<dbReference type="GO" id="GO:0006231">
    <property type="term" value="P:dTMP biosynthetic process"/>
    <property type="evidence" value="ECO:0007669"/>
    <property type="project" value="TreeGrafter"/>
</dbReference>
<organism evidence="6 7">
    <name type="scientific">Meloidogyne floridensis</name>
    <dbReference type="NCBI Taxonomy" id="298350"/>
    <lineage>
        <taxon>Eukaryota</taxon>
        <taxon>Metazoa</taxon>
        <taxon>Ecdysozoa</taxon>
        <taxon>Nematoda</taxon>
        <taxon>Chromadorea</taxon>
        <taxon>Rhabditida</taxon>
        <taxon>Tylenchina</taxon>
        <taxon>Tylenchomorpha</taxon>
        <taxon>Tylenchoidea</taxon>
        <taxon>Meloidogynidae</taxon>
        <taxon>Meloidogyninae</taxon>
        <taxon>Meloidogyne</taxon>
    </lineage>
</organism>
<evidence type="ECO:0000256" key="1">
    <source>
        <dbReference type="ARBA" id="ARBA00004992"/>
    </source>
</evidence>
<proteinExistence type="predicted"/>
<reference evidence="7" key="1">
    <citation type="submission" date="2022-11" db="UniProtKB">
        <authorList>
            <consortium name="WormBaseParasite"/>
        </authorList>
    </citation>
    <scope>IDENTIFICATION</scope>
</reference>
<keyword evidence="3" id="KW-0489">Methyltransferase</keyword>
<protein>
    <recommendedName>
        <fullName evidence="2">Thymidylate synthase</fullName>
    </recommendedName>
</protein>
<evidence type="ECO:0000313" key="6">
    <source>
        <dbReference type="Proteomes" id="UP000887560"/>
    </source>
</evidence>
<evidence type="ECO:0000256" key="3">
    <source>
        <dbReference type="ARBA" id="ARBA00022603"/>
    </source>
</evidence>
<feature type="domain" description="Thymidylate synthase/dCMP hydroxymethylase" evidence="5">
    <location>
        <begin position="38"/>
        <end position="76"/>
    </location>
</feature>